<name>M2YCN0_9MICC</name>
<reference evidence="2 3" key="1">
    <citation type="journal article" date="2014" name="Genome Announc.">
        <title>Draft Genome Sequence of Kocuria palustris PEL.</title>
        <authorList>
            <person name="Sharma G."/>
            <person name="Khatri I."/>
            <person name="Subramanian S."/>
        </authorList>
    </citation>
    <scope>NUCLEOTIDE SEQUENCE [LARGE SCALE GENOMIC DNA]</scope>
    <source>
        <strain evidence="2 3">PEL</strain>
    </source>
</reference>
<feature type="transmembrane region" description="Helical" evidence="1">
    <location>
        <begin position="96"/>
        <end position="117"/>
    </location>
</feature>
<dbReference type="STRING" id="71999.KPaMU14_08780"/>
<keyword evidence="1" id="KW-0472">Membrane</keyword>
<keyword evidence="1" id="KW-0812">Transmembrane</keyword>
<proteinExistence type="predicted"/>
<sequence>MDPAHRQAAVRYEARAKKPIAAWILWILGPFLLHVPVHDFYLGAVGRGLVKLILAGTAWAGAITAYAMLMVTYEEGFDTGEPGSVGDAAITGPGPVFWAALIVMALTGLVTVIWWIVDGVGMSRRLERLDAQLRQELSRDHGVDPWAF</sequence>
<accession>M2YCN0</accession>
<dbReference type="Proteomes" id="UP000009877">
    <property type="component" value="Unassembled WGS sequence"/>
</dbReference>
<keyword evidence="1" id="KW-1133">Transmembrane helix</keyword>
<comment type="caution">
    <text evidence="2">The sequence shown here is derived from an EMBL/GenBank/DDBJ whole genome shotgun (WGS) entry which is preliminary data.</text>
</comment>
<feature type="transmembrane region" description="Helical" evidence="1">
    <location>
        <begin position="49"/>
        <end position="69"/>
    </location>
</feature>
<evidence type="ECO:0008006" key="4">
    <source>
        <dbReference type="Google" id="ProtNLM"/>
    </source>
</evidence>
<evidence type="ECO:0000256" key="1">
    <source>
        <dbReference type="SAM" id="Phobius"/>
    </source>
</evidence>
<feature type="transmembrane region" description="Helical" evidence="1">
    <location>
        <begin position="20"/>
        <end position="37"/>
    </location>
</feature>
<protein>
    <recommendedName>
        <fullName evidence="4">TM2 domain-containing protein</fullName>
    </recommendedName>
</protein>
<dbReference type="AlphaFoldDB" id="M2YCN0"/>
<gene>
    <name evidence="2" type="ORF">C884_00566</name>
</gene>
<keyword evidence="3" id="KW-1185">Reference proteome</keyword>
<organism evidence="2 3">
    <name type="scientific">Kocuria palustris PEL</name>
    <dbReference type="NCBI Taxonomy" id="1236550"/>
    <lineage>
        <taxon>Bacteria</taxon>
        <taxon>Bacillati</taxon>
        <taxon>Actinomycetota</taxon>
        <taxon>Actinomycetes</taxon>
        <taxon>Micrococcales</taxon>
        <taxon>Micrococcaceae</taxon>
        <taxon>Kocuria</taxon>
    </lineage>
</organism>
<evidence type="ECO:0000313" key="3">
    <source>
        <dbReference type="Proteomes" id="UP000009877"/>
    </source>
</evidence>
<dbReference type="EMBL" id="ANHZ02000016">
    <property type="protein sequence ID" value="EME36275.1"/>
    <property type="molecule type" value="Genomic_DNA"/>
</dbReference>
<evidence type="ECO:0000313" key="2">
    <source>
        <dbReference type="EMBL" id="EME36275.1"/>
    </source>
</evidence>